<dbReference type="Proteomes" id="UP000726170">
    <property type="component" value="Unassembled WGS sequence"/>
</dbReference>
<sequence>MVTVEDKINLFSKIMQDKLSEKINAKLEAVKKEEEEVFGKEEKSIKEYKEKTFKDIERKCNSMYEQEVSKATFDKQEELTNLKETMIRETLDDIKNRLKEFINSENYEEYIFSRLNKTLEDMKDGESAFIYFNNEDLLRFEDKLAKYALGKNIEISNNSVNILGGYIVEDKLKRFRIDCSLDSSIEECIEEIGIKITDIFM</sequence>
<reference evidence="5 6" key="1">
    <citation type="submission" date="2021-06" db="EMBL/GenBank/DDBJ databases">
        <authorList>
            <person name="Sun Q."/>
            <person name="Li D."/>
        </authorList>
    </citation>
    <scope>NUCLEOTIDE SEQUENCE [LARGE SCALE GENOMIC DNA]</scope>
    <source>
        <strain evidence="5 6">MSJ-11</strain>
    </source>
</reference>
<accession>A0ABS6EFM8</accession>
<dbReference type="Pfam" id="PF01991">
    <property type="entry name" value="vATP-synt_E"/>
    <property type="match status" value="1"/>
</dbReference>
<gene>
    <name evidence="5" type="ORF">KQI86_06745</name>
</gene>
<feature type="coiled-coil region" evidence="4">
    <location>
        <begin position="16"/>
        <end position="51"/>
    </location>
</feature>
<evidence type="ECO:0000256" key="3">
    <source>
        <dbReference type="ARBA" id="ARBA00023065"/>
    </source>
</evidence>
<keyword evidence="3" id="KW-0406">Ion transport</keyword>
<evidence type="ECO:0000256" key="2">
    <source>
        <dbReference type="ARBA" id="ARBA00022448"/>
    </source>
</evidence>
<dbReference type="InterPro" id="IPR002842">
    <property type="entry name" value="ATPase_V1_Esu"/>
</dbReference>
<evidence type="ECO:0000256" key="1">
    <source>
        <dbReference type="ARBA" id="ARBA00005901"/>
    </source>
</evidence>
<protein>
    <recommendedName>
        <fullName evidence="7">V-type proton ATPase subunit E</fullName>
    </recommendedName>
</protein>
<evidence type="ECO:0000256" key="4">
    <source>
        <dbReference type="SAM" id="Coils"/>
    </source>
</evidence>
<organism evidence="5 6">
    <name type="scientific">Clostridium mobile</name>
    <dbReference type="NCBI Taxonomy" id="2841512"/>
    <lineage>
        <taxon>Bacteria</taxon>
        <taxon>Bacillati</taxon>
        <taxon>Bacillota</taxon>
        <taxon>Clostridia</taxon>
        <taxon>Eubacteriales</taxon>
        <taxon>Clostridiaceae</taxon>
        <taxon>Clostridium</taxon>
    </lineage>
</organism>
<evidence type="ECO:0000313" key="6">
    <source>
        <dbReference type="Proteomes" id="UP000726170"/>
    </source>
</evidence>
<evidence type="ECO:0008006" key="7">
    <source>
        <dbReference type="Google" id="ProtNLM"/>
    </source>
</evidence>
<dbReference type="RefSeq" id="WP_216438519.1">
    <property type="nucleotide sequence ID" value="NZ_JAHLQF010000002.1"/>
</dbReference>
<keyword evidence="2" id="KW-0813">Transport</keyword>
<dbReference type="EMBL" id="JAHLQF010000002">
    <property type="protein sequence ID" value="MBU5484023.1"/>
    <property type="molecule type" value="Genomic_DNA"/>
</dbReference>
<name>A0ABS6EFM8_9CLOT</name>
<comment type="similarity">
    <text evidence="1">Belongs to the V-ATPase E subunit family.</text>
</comment>
<keyword evidence="6" id="KW-1185">Reference proteome</keyword>
<evidence type="ECO:0000313" key="5">
    <source>
        <dbReference type="EMBL" id="MBU5484023.1"/>
    </source>
</evidence>
<comment type="caution">
    <text evidence="5">The sequence shown here is derived from an EMBL/GenBank/DDBJ whole genome shotgun (WGS) entry which is preliminary data.</text>
</comment>
<keyword evidence="4" id="KW-0175">Coiled coil</keyword>
<proteinExistence type="inferred from homology"/>